<proteinExistence type="predicted"/>
<keyword evidence="2" id="KW-1185">Reference proteome</keyword>
<protein>
    <recommendedName>
        <fullName evidence="3">Glycosyl transferase</fullName>
    </recommendedName>
</protein>
<dbReference type="KEGG" id="tbv:H9L17_10795"/>
<dbReference type="Gene3D" id="3.90.550.10">
    <property type="entry name" value="Spore Coat Polysaccharide Biosynthesis Protein SpsA, Chain A"/>
    <property type="match status" value="1"/>
</dbReference>
<accession>A0A7G9QQR5</accession>
<evidence type="ECO:0000313" key="2">
    <source>
        <dbReference type="Proteomes" id="UP000515977"/>
    </source>
</evidence>
<dbReference type="Proteomes" id="UP000515977">
    <property type="component" value="Chromosome"/>
</dbReference>
<dbReference type="InterPro" id="IPR029044">
    <property type="entry name" value="Nucleotide-diphossugar_trans"/>
</dbReference>
<evidence type="ECO:0000313" key="1">
    <source>
        <dbReference type="EMBL" id="QNN45690.1"/>
    </source>
</evidence>
<dbReference type="AlphaFoldDB" id="A0A7G9QQR5"/>
<dbReference type="EMBL" id="CP060711">
    <property type="protein sequence ID" value="QNN45690.1"/>
    <property type="molecule type" value="Genomic_DNA"/>
</dbReference>
<reference evidence="1 2" key="1">
    <citation type="submission" date="2020-08" db="EMBL/GenBank/DDBJ databases">
        <title>Genome sequence of Thermomonas brevis KACC 16975T.</title>
        <authorList>
            <person name="Hyun D.-W."/>
            <person name="Bae J.-W."/>
        </authorList>
    </citation>
    <scope>NUCLEOTIDE SEQUENCE [LARGE SCALE GENOMIC DNA]</scope>
    <source>
        <strain evidence="1 2">KACC 16975</strain>
    </source>
</reference>
<name>A0A7G9QQR5_9GAMM</name>
<organism evidence="1 2">
    <name type="scientific">Thermomonas brevis</name>
    <dbReference type="NCBI Taxonomy" id="215691"/>
    <lineage>
        <taxon>Bacteria</taxon>
        <taxon>Pseudomonadati</taxon>
        <taxon>Pseudomonadota</taxon>
        <taxon>Gammaproteobacteria</taxon>
        <taxon>Lysobacterales</taxon>
        <taxon>Lysobacteraceae</taxon>
        <taxon>Thermomonas</taxon>
    </lineage>
</organism>
<dbReference type="SUPFAM" id="SSF53448">
    <property type="entry name" value="Nucleotide-diphospho-sugar transferases"/>
    <property type="match status" value="1"/>
</dbReference>
<sequence>MFRSLKESGIPFSLDVLALDKETDEVIRAINCPELNSIPLSEMENNFPELSAAKGNRTLIEYYFTLSPCLPLYIFERNPEIQRITYVDADLIFYSSPEPLFQELGTSSIQICEHRYSPLLRDRDQYGRFVVQYQTFRRTTTGMRCLQRWKSQCLEWCQDKPDGGRYADQKYLDEWPELYGKELSIIQNLGAGVAPWNWSTFPVTRKAGKIHIQNSPLVFYHFHGLKIFSPHFISNGLADWTRMPWRMQRFLYAGYVRRLREASAWIRSRSGYAIRMKDHSIRRKTLRISDLKEIASKAWRQAMFVP</sequence>
<gene>
    <name evidence="1" type="ORF">H9L17_10795</name>
</gene>
<evidence type="ECO:0008006" key="3">
    <source>
        <dbReference type="Google" id="ProtNLM"/>
    </source>
</evidence>
<dbReference type="RefSeq" id="WP_187569458.1">
    <property type="nucleotide sequence ID" value="NZ_CP060711.1"/>
</dbReference>